<dbReference type="EMBL" id="UINC01000728">
    <property type="protein sequence ID" value="SUZ60222.1"/>
    <property type="molecule type" value="Genomic_DNA"/>
</dbReference>
<reference evidence="1" key="1">
    <citation type="submission" date="2018-05" db="EMBL/GenBank/DDBJ databases">
        <authorList>
            <person name="Lanie J.A."/>
            <person name="Ng W.-L."/>
            <person name="Kazmierczak K.M."/>
            <person name="Andrzejewski T.M."/>
            <person name="Davidsen T.M."/>
            <person name="Wayne K.J."/>
            <person name="Tettelin H."/>
            <person name="Glass J.I."/>
            <person name="Rusch D."/>
            <person name="Podicherti R."/>
            <person name="Tsui H.-C.T."/>
            <person name="Winkler M.E."/>
        </authorList>
    </citation>
    <scope>NUCLEOTIDE SEQUENCE</scope>
</reference>
<sequence length="134" mass="15406">MIFTLLNGQSEVPADYWTKLSQGEKVAFVNGAYGGVARMKLHHEREVQKQYMKDPYWVQPYYINRFYAIVDEHISQGVTYDLNIVAGHLDALYANYDNRNIPLLEAIRIVSVAQDGEPQKADLILLRAQKKYSP</sequence>
<evidence type="ECO:0000313" key="1">
    <source>
        <dbReference type="EMBL" id="SUZ60222.1"/>
    </source>
</evidence>
<name>A0A381P009_9ZZZZ</name>
<proteinExistence type="predicted"/>
<protein>
    <submittedName>
        <fullName evidence="1">Uncharacterized protein</fullName>
    </submittedName>
</protein>
<gene>
    <name evidence="1" type="ORF">METZ01_LOCUS13076</name>
</gene>
<accession>A0A381P009</accession>
<dbReference type="AlphaFoldDB" id="A0A381P009"/>
<organism evidence="1">
    <name type="scientific">marine metagenome</name>
    <dbReference type="NCBI Taxonomy" id="408172"/>
    <lineage>
        <taxon>unclassified sequences</taxon>
        <taxon>metagenomes</taxon>
        <taxon>ecological metagenomes</taxon>
    </lineage>
</organism>